<name>A0A6N4V6L2_9MYCO</name>
<protein>
    <submittedName>
        <fullName evidence="2">Amidohydrolase</fullName>
    </submittedName>
</protein>
<dbReference type="GO" id="GO:0016810">
    <property type="term" value="F:hydrolase activity, acting on carbon-nitrogen (but not peptide) bonds"/>
    <property type="evidence" value="ECO:0007669"/>
    <property type="project" value="InterPro"/>
</dbReference>
<dbReference type="InterPro" id="IPR011059">
    <property type="entry name" value="Metal-dep_hydrolase_composite"/>
</dbReference>
<dbReference type="Gene3D" id="2.30.40.10">
    <property type="entry name" value="Urease, subunit C, domain 1"/>
    <property type="match status" value="1"/>
</dbReference>
<reference evidence="2 3" key="1">
    <citation type="journal article" date="2019" name="Emerg. Microbes Infect.">
        <title>Comprehensive subspecies identification of 175 nontuberculous mycobacteria species based on 7547 genomic profiles.</title>
        <authorList>
            <person name="Matsumoto Y."/>
            <person name="Kinjo T."/>
            <person name="Motooka D."/>
            <person name="Nabeya D."/>
            <person name="Jung N."/>
            <person name="Uechi K."/>
            <person name="Horii T."/>
            <person name="Iida T."/>
            <person name="Fujita J."/>
            <person name="Nakamura S."/>
        </authorList>
    </citation>
    <scope>NUCLEOTIDE SEQUENCE [LARGE SCALE GENOMIC DNA]</scope>
    <source>
        <strain evidence="2 3">JCM 12603</strain>
    </source>
</reference>
<gene>
    <name evidence="2" type="ORF">MPOR_07760</name>
</gene>
<dbReference type="AlphaFoldDB" id="A0A6N4V6L2"/>
<keyword evidence="3" id="KW-1185">Reference proteome</keyword>
<dbReference type="EMBL" id="AP022570">
    <property type="protein sequence ID" value="BBX49750.1"/>
    <property type="molecule type" value="Genomic_DNA"/>
</dbReference>
<dbReference type="Proteomes" id="UP000466785">
    <property type="component" value="Chromosome"/>
</dbReference>
<dbReference type="KEGG" id="mpof:MPOR_07760"/>
<dbReference type="PANTHER" id="PTHR22642">
    <property type="entry name" value="IMIDAZOLONEPROPIONASE"/>
    <property type="match status" value="1"/>
</dbReference>
<organism evidence="2 3">
    <name type="scientific">Mycolicibacterium poriferae</name>
    <dbReference type="NCBI Taxonomy" id="39694"/>
    <lineage>
        <taxon>Bacteria</taxon>
        <taxon>Bacillati</taxon>
        <taxon>Actinomycetota</taxon>
        <taxon>Actinomycetes</taxon>
        <taxon>Mycobacteriales</taxon>
        <taxon>Mycobacteriaceae</taxon>
        <taxon>Mycolicibacterium</taxon>
    </lineage>
</organism>
<dbReference type="SUPFAM" id="SSF51338">
    <property type="entry name" value="Composite domain of metallo-dependent hydrolases"/>
    <property type="match status" value="1"/>
</dbReference>
<dbReference type="InterPro" id="IPR013108">
    <property type="entry name" value="Amidohydro_3"/>
</dbReference>
<keyword evidence="2" id="KW-0378">Hydrolase</keyword>
<dbReference type="PANTHER" id="PTHR22642:SF2">
    <property type="entry name" value="PROTEIN LONG AFTER FAR-RED 3"/>
    <property type="match status" value="1"/>
</dbReference>
<evidence type="ECO:0000259" key="1">
    <source>
        <dbReference type="Pfam" id="PF07969"/>
    </source>
</evidence>
<dbReference type="InterPro" id="IPR032466">
    <property type="entry name" value="Metal_Hydrolase"/>
</dbReference>
<proteinExistence type="predicted"/>
<dbReference type="Gene3D" id="3.20.20.140">
    <property type="entry name" value="Metal-dependent hydrolases"/>
    <property type="match status" value="2"/>
</dbReference>
<dbReference type="Pfam" id="PF07969">
    <property type="entry name" value="Amidohydro_3"/>
    <property type="match status" value="1"/>
</dbReference>
<evidence type="ECO:0000313" key="3">
    <source>
        <dbReference type="Proteomes" id="UP000466785"/>
    </source>
</evidence>
<dbReference type="Gene3D" id="3.10.310.70">
    <property type="match status" value="1"/>
</dbReference>
<accession>A0A6N4V6L2</accession>
<sequence length="434" mass="45382">MLIQRAVLLDGTPADIRVGARIVDVADRLVPRPGEDVYDAAGGTVLPGLHDHHLHIRAAAAAMTSVHVGPEVVRNLDDLRRLLTGAPVGADGWIRAVGYHDAGAGELDRGVLDAAGPPVPVRVQHRSGVLWAVNSAGLQRLGLPGHPDGRLRSADISWSAALPRTEPDLAQFSNRLSGYGVTGLTDATPDLGAADAAVMAEARRRGDLRQGVHLLAPGKRILHDDGLDLDELTRWVGDRHAENVPVALHCVTAAQLIVALAALRSAGRHPADRIEHAATVPDDAVAELAAAGVTVVTQPNFVAERGDQYLVDVPAAQHHELWRVATLTRAGVPVALSTDAPFGDADPWAAMRAAVHRRTPGGAVLGPRERISAQAALTMFLGTAQAPLSPRRVCPDAPADLCVLSEPPATVLGELDAGLVAATVLAGELVLDRG</sequence>
<dbReference type="SUPFAM" id="SSF51556">
    <property type="entry name" value="Metallo-dependent hydrolases"/>
    <property type="match status" value="1"/>
</dbReference>
<dbReference type="RefSeq" id="WP_163672666.1">
    <property type="nucleotide sequence ID" value="NZ_AP022570.1"/>
</dbReference>
<feature type="domain" description="Amidohydrolase 3" evidence="1">
    <location>
        <begin position="36"/>
        <end position="430"/>
    </location>
</feature>
<evidence type="ECO:0000313" key="2">
    <source>
        <dbReference type="EMBL" id="BBX49750.1"/>
    </source>
</evidence>